<dbReference type="PANTHER" id="PTHR30026:SF20">
    <property type="entry name" value="OUTER MEMBRANE PROTEIN TOLC"/>
    <property type="match status" value="1"/>
</dbReference>
<sequence length="457" mass="51568">MKGGQWSVLVHRWQAMPWRAARSGLLLLCTLLMASPVLQADSSSTVPLPLPTPLTLVDALSLANDSHPDLRIAWANVSRAGIRLREVESSYGVNTLLELQPRVASRASVSGVDFEDDSRFGLVIRKRLSDFGRSASRHVAASASVRSEEAAYQVRRNLHVLEVMEKFFAVILADLAYQAHDESMTVSYFRYKRLADRQASFQQYTDMEVAERELAYRRAYVKRLRSDLARRQARNSLALALGRPGELSADLAMPDLTVYARQEIPDYHELVDRVISTSPTLEVLRHRIEAAQASVDAVRKADFPVLSAEFEAWEYTDNTSANRDRFRANLKFVLPLFGSTGTKDVRLAEAHNVLFRLQSELTSAEYVLRDRVLELLHGLEVNRAQEVAAAAHEEYRGYYQDHSRALYELELRSDLGNAQAKAAAAMLESTRVRFQRALLWTELDGLLGRPLVLIQEK</sequence>
<protein>
    <recommendedName>
        <fullName evidence="8">TolC family protein</fullName>
    </recommendedName>
</protein>
<keyword evidence="2" id="KW-0813">Transport</keyword>
<evidence type="ECO:0000256" key="4">
    <source>
        <dbReference type="ARBA" id="ARBA00022692"/>
    </source>
</evidence>
<keyword evidence="5" id="KW-0472">Membrane</keyword>
<evidence type="ECO:0000256" key="3">
    <source>
        <dbReference type="ARBA" id="ARBA00022452"/>
    </source>
</evidence>
<dbReference type="GO" id="GO:1990281">
    <property type="term" value="C:efflux pump complex"/>
    <property type="evidence" value="ECO:0007669"/>
    <property type="project" value="TreeGrafter"/>
</dbReference>
<dbReference type="AlphaFoldDB" id="A0A381T8N0"/>
<dbReference type="GO" id="GO:0015562">
    <property type="term" value="F:efflux transmembrane transporter activity"/>
    <property type="evidence" value="ECO:0007669"/>
    <property type="project" value="InterPro"/>
</dbReference>
<dbReference type="Gene3D" id="1.20.1600.10">
    <property type="entry name" value="Outer membrane efflux proteins (OEP)"/>
    <property type="match status" value="1"/>
</dbReference>
<comment type="subcellular location">
    <subcellularLocation>
        <location evidence="1">Cell outer membrane</location>
    </subcellularLocation>
</comment>
<dbReference type="SUPFAM" id="SSF56954">
    <property type="entry name" value="Outer membrane efflux proteins (OEP)"/>
    <property type="match status" value="1"/>
</dbReference>
<dbReference type="GO" id="GO:0015288">
    <property type="term" value="F:porin activity"/>
    <property type="evidence" value="ECO:0007669"/>
    <property type="project" value="TreeGrafter"/>
</dbReference>
<dbReference type="PANTHER" id="PTHR30026">
    <property type="entry name" value="OUTER MEMBRANE PROTEIN TOLC"/>
    <property type="match status" value="1"/>
</dbReference>
<keyword evidence="3" id="KW-1134">Transmembrane beta strand</keyword>
<name>A0A381T8N0_9ZZZZ</name>
<gene>
    <name evidence="7" type="ORF">METZ01_LOCUS63911</name>
</gene>
<keyword evidence="4" id="KW-0812">Transmembrane</keyword>
<proteinExistence type="predicted"/>
<evidence type="ECO:0000256" key="2">
    <source>
        <dbReference type="ARBA" id="ARBA00022448"/>
    </source>
</evidence>
<reference evidence="7" key="1">
    <citation type="submission" date="2018-05" db="EMBL/GenBank/DDBJ databases">
        <authorList>
            <person name="Lanie J.A."/>
            <person name="Ng W.-L."/>
            <person name="Kazmierczak K.M."/>
            <person name="Andrzejewski T.M."/>
            <person name="Davidsen T.M."/>
            <person name="Wayne K.J."/>
            <person name="Tettelin H."/>
            <person name="Glass J.I."/>
            <person name="Rusch D."/>
            <person name="Podicherti R."/>
            <person name="Tsui H.-C.T."/>
            <person name="Winkler M.E."/>
        </authorList>
    </citation>
    <scope>NUCLEOTIDE SEQUENCE</scope>
</reference>
<dbReference type="InterPro" id="IPR003423">
    <property type="entry name" value="OMP_efflux"/>
</dbReference>
<keyword evidence="6" id="KW-0998">Cell outer membrane</keyword>
<organism evidence="7">
    <name type="scientific">marine metagenome</name>
    <dbReference type="NCBI Taxonomy" id="408172"/>
    <lineage>
        <taxon>unclassified sequences</taxon>
        <taxon>metagenomes</taxon>
        <taxon>ecological metagenomes</taxon>
    </lineage>
</organism>
<dbReference type="Pfam" id="PF02321">
    <property type="entry name" value="OEP"/>
    <property type="match status" value="1"/>
</dbReference>
<evidence type="ECO:0000256" key="5">
    <source>
        <dbReference type="ARBA" id="ARBA00023136"/>
    </source>
</evidence>
<dbReference type="GO" id="GO:0009279">
    <property type="term" value="C:cell outer membrane"/>
    <property type="evidence" value="ECO:0007669"/>
    <property type="project" value="UniProtKB-SubCell"/>
</dbReference>
<evidence type="ECO:0008006" key="8">
    <source>
        <dbReference type="Google" id="ProtNLM"/>
    </source>
</evidence>
<evidence type="ECO:0000256" key="6">
    <source>
        <dbReference type="ARBA" id="ARBA00023237"/>
    </source>
</evidence>
<evidence type="ECO:0000313" key="7">
    <source>
        <dbReference type="EMBL" id="SVA11057.1"/>
    </source>
</evidence>
<dbReference type="InterPro" id="IPR051906">
    <property type="entry name" value="TolC-like"/>
</dbReference>
<evidence type="ECO:0000256" key="1">
    <source>
        <dbReference type="ARBA" id="ARBA00004442"/>
    </source>
</evidence>
<dbReference type="EMBL" id="UINC01004008">
    <property type="protein sequence ID" value="SVA11057.1"/>
    <property type="molecule type" value="Genomic_DNA"/>
</dbReference>
<accession>A0A381T8N0</accession>